<dbReference type="Gene3D" id="1.25.40.10">
    <property type="entry name" value="Tetratricopeptide repeat domain"/>
    <property type="match status" value="1"/>
</dbReference>
<accession>A0A1V3SS66</accession>
<gene>
    <name evidence="2" type="ORF">BOX24_12045</name>
</gene>
<proteinExistence type="predicted"/>
<dbReference type="RefSeq" id="WP_014960065.1">
    <property type="nucleotide sequence ID" value="NZ_MPOJ01000030.1"/>
</dbReference>
<protein>
    <submittedName>
        <fullName evidence="2">Uncharacterized protein</fullName>
    </submittedName>
</protein>
<dbReference type="Proteomes" id="UP000188586">
    <property type="component" value="Unassembled WGS sequence"/>
</dbReference>
<dbReference type="OMA" id="IEPRQKW"/>
<evidence type="ECO:0000313" key="2">
    <source>
        <dbReference type="EMBL" id="OOH69741.1"/>
    </source>
</evidence>
<organism evidence="2 3">
    <name type="scientific">Leptospirillum ferriphilum</name>
    <dbReference type="NCBI Taxonomy" id="178606"/>
    <lineage>
        <taxon>Bacteria</taxon>
        <taxon>Pseudomonadati</taxon>
        <taxon>Nitrospirota</taxon>
        <taxon>Nitrospiria</taxon>
        <taxon>Nitrospirales</taxon>
        <taxon>Nitrospiraceae</taxon>
        <taxon>Leptospirillum</taxon>
    </lineage>
</organism>
<reference evidence="2 3" key="1">
    <citation type="submission" date="2016-11" db="EMBL/GenBank/DDBJ databases">
        <title>Comparative genomics of co-occurring bacteria in distinct bioleaching systems unravels niche-specific adaptation.</title>
        <authorList>
            <person name="Zhang X."/>
            <person name="Liu X."/>
            <person name="Yin H."/>
        </authorList>
    </citation>
    <scope>NUCLEOTIDE SEQUENCE [LARGE SCALE GENOMIC DNA]</scope>
    <source>
        <strain evidence="2 3">DX</strain>
    </source>
</reference>
<evidence type="ECO:0000256" key="1">
    <source>
        <dbReference type="SAM" id="SignalP"/>
    </source>
</evidence>
<feature type="chain" id="PRO_5010703879" evidence="1">
    <location>
        <begin position="27"/>
        <end position="175"/>
    </location>
</feature>
<dbReference type="EMBL" id="MPOJ01000030">
    <property type="protein sequence ID" value="OOH69741.1"/>
    <property type="molecule type" value="Genomic_DNA"/>
</dbReference>
<feature type="signal peptide" evidence="1">
    <location>
        <begin position="1"/>
        <end position="26"/>
    </location>
</feature>
<keyword evidence="1" id="KW-0732">Signal</keyword>
<sequence>MTKNVRKSIPALIVWGILATLFSGCAEMTEPDVRAYIHEKHAYAEIRHGQLSQAQEDLKSALRDNPREPSILNNMAYIAFRKGQTMKAVGYLEQARVLKADDNDEPYILNEARILISNHQYRRALSLLALIEPRQKWPTGYRKIMAEALLHNGQSSHALAILLGRHRIGLDKPQP</sequence>
<dbReference type="PROSITE" id="PS51257">
    <property type="entry name" value="PROKAR_LIPOPROTEIN"/>
    <property type="match status" value="1"/>
</dbReference>
<dbReference type="AlphaFoldDB" id="A0A1V3SS66"/>
<comment type="caution">
    <text evidence="2">The sequence shown here is derived from an EMBL/GenBank/DDBJ whole genome shotgun (WGS) entry which is preliminary data.</text>
</comment>
<evidence type="ECO:0000313" key="3">
    <source>
        <dbReference type="Proteomes" id="UP000188586"/>
    </source>
</evidence>
<dbReference type="SUPFAM" id="SSF48452">
    <property type="entry name" value="TPR-like"/>
    <property type="match status" value="1"/>
</dbReference>
<dbReference type="InterPro" id="IPR011990">
    <property type="entry name" value="TPR-like_helical_dom_sf"/>
</dbReference>
<name>A0A1V3SS66_9BACT</name>